<proteinExistence type="predicted"/>
<dbReference type="InterPro" id="IPR046516">
    <property type="entry name" value="DUF6694"/>
</dbReference>
<gene>
    <name evidence="1" type="ORF">XBW1_0812</name>
</gene>
<dbReference type="RefSeq" id="WP_155399069.1">
    <property type="nucleotide sequence ID" value="NZ_CAWMEF010000001.1"/>
</dbReference>
<accession>A0A0B6X770</accession>
<dbReference type="KEGG" id="xbv:XBW1_0812"/>
<dbReference type="Pfam" id="PF20404">
    <property type="entry name" value="DUF6694"/>
    <property type="match status" value="1"/>
</dbReference>
<dbReference type="EMBL" id="FO818637">
    <property type="protein sequence ID" value="CDM88169.1"/>
    <property type="molecule type" value="Genomic_DNA"/>
</dbReference>
<dbReference type="Proteomes" id="UP000032930">
    <property type="component" value="Chromosome"/>
</dbReference>
<sequence>MKKLLLPIILAVFLAGCGEKELKIDASNPEVLKTSTQAIYKSLDKDEAAKFKAAVLNVGLAARLVTDNEEDKVKAINKMIGGKTAKEIIAMDEKK</sequence>
<dbReference type="AlphaFoldDB" id="A0A0B6X770"/>
<organism evidence="1 2">
    <name type="scientific">Xenorhabdus bovienii</name>
    <name type="common">Xenorhabdus nematophila subsp. bovienii</name>
    <dbReference type="NCBI Taxonomy" id="40576"/>
    <lineage>
        <taxon>Bacteria</taxon>
        <taxon>Pseudomonadati</taxon>
        <taxon>Pseudomonadota</taxon>
        <taxon>Gammaproteobacteria</taxon>
        <taxon>Enterobacterales</taxon>
        <taxon>Morganellaceae</taxon>
        <taxon>Xenorhabdus</taxon>
    </lineage>
</organism>
<evidence type="ECO:0000313" key="1">
    <source>
        <dbReference type="EMBL" id="CDM88169.1"/>
    </source>
</evidence>
<reference evidence="1 2" key="1">
    <citation type="submission" date="2014-02" db="EMBL/GenBank/DDBJ databases">
        <authorList>
            <person name="Genoscope - CEA"/>
        </authorList>
    </citation>
    <scope>NUCLEOTIDE SEQUENCE [LARGE SCALE GENOMIC DNA]</scope>
    <source>
        <strain evidence="1 2">CS03</strain>
    </source>
</reference>
<dbReference type="PROSITE" id="PS51257">
    <property type="entry name" value="PROKAR_LIPOPROTEIN"/>
    <property type="match status" value="1"/>
</dbReference>
<evidence type="ECO:0000313" key="2">
    <source>
        <dbReference type="Proteomes" id="UP000032930"/>
    </source>
</evidence>
<name>A0A0B6X770_XENBV</name>
<protein>
    <submittedName>
        <fullName evidence="1">Putative phage protein</fullName>
    </submittedName>
</protein>